<dbReference type="RefSeq" id="WP_092113907.1">
    <property type="nucleotide sequence ID" value="NZ_FNTH01000001.1"/>
</dbReference>
<evidence type="ECO:0000256" key="8">
    <source>
        <dbReference type="RuleBase" id="RU363041"/>
    </source>
</evidence>
<dbReference type="InterPro" id="IPR002781">
    <property type="entry name" value="TM_pro_TauE-like"/>
</dbReference>
<evidence type="ECO:0000256" key="3">
    <source>
        <dbReference type="ARBA" id="ARBA00022448"/>
    </source>
</evidence>
<feature type="transmembrane region" description="Helical" evidence="8">
    <location>
        <begin position="76"/>
        <end position="98"/>
    </location>
</feature>
<dbReference type="AlphaFoldDB" id="A0A1H4N1L5"/>
<accession>A0A1H4N1L5</accession>
<comment type="subcellular location">
    <subcellularLocation>
        <location evidence="1 8">Cell membrane</location>
        <topology evidence="1 8">Multi-pass membrane protein</topology>
    </subcellularLocation>
</comment>
<name>A0A1H4N1L5_9BRAD</name>
<keyword evidence="6 8" id="KW-1133">Transmembrane helix</keyword>
<dbReference type="InterPro" id="IPR052017">
    <property type="entry name" value="TSUP"/>
</dbReference>
<evidence type="ECO:0000256" key="4">
    <source>
        <dbReference type="ARBA" id="ARBA00022475"/>
    </source>
</evidence>
<keyword evidence="3" id="KW-0813">Transport</keyword>
<dbReference type="PANTHER" id="PTHR30269">
    <property type="entry name" value="TRANSMEMBRANE PROTEIN YFCA"/>
    <property type="match status" value="1"/>
</dbReference>
<dbReference type="GO" id="GO:0005886">
    <property type="term" value="C:plasma membrane"/>
    <property type="evidence" value="ECO:0007669"/>
    <property type="project" value="UniProtKB-SubCell"/>
</dbReference>
<keyword evidence="4 8" id="KW-1003">Cell membrane</keyword>
<feature type="transmembrane region" description="Helical" evidence="8">
    <location>
        <begin position="50"/>
        <end position="69"/>
    </location>
</feature>
<evidence type="ECO:0000313" key="11">
    <source>
        <dbReference type="Proteomes" id="UP000198992"/>
    </source>
</evidence>
<evidence type="ECO:0000256" key="6">
    <source>
        <dbReference type="ARBA" id="ARBA00022989"/>
    </source>
</evidence>
<feature type="transmembrane region" description="Helical" evidence="8">
    <location>
        <begin position="133"/>
        <end position="157"/>
    </location>
</feature>
<feature type="transmembrane region" description="Helical" evidence="8">
    <location>
        <begin position="104"/>
        <end position="121"/>
    </location>
</feature>
<reference evidence="10 11" key="1">
    <citation type="submission" date="2016-10" db="EMBL/GenBank/DDBJ databases">
        <authorList>
            <person name="de Groot N.N."/>
        </authorList>
    </citation>
    <scope>NUCLEOTIDE SEQUENCE [LARGE SCALE GENOMIC DNA]</scope>
    <source>
        <strain evidence="10 11">MT12</strain>
    </source>
</reference>
<evidence type="ECO:0000313" key="10">
    <source>
        <dbReference type="EMBL" id="SEB88934.1"/>
    </source>
</evidence>
<evidence type="ECO:0000256" key="2">
    <source>
        <dbReference type="ARBA" id="ARBA00009142"/>
    </source>
</evidence>
<proteinExistence type="inferred from homology"/>
<protein>
    <recommendedName>
        <fullName evidence="8">Probable membrane transporter protein</fullName>
    </recommendedName>
</protein>
<gene>
    <name evidence="10" type="ORF">SAMN05444164_0485</name>
</gene>
<dbReference type="EMBL" id="FNTH01000001">
    <property type="protein sequence ID" value="SEB88934.1"/>
    <property type="molecule type" value="Genomic_DNA"/>
</dbReference>
<dbReference type="OrthoDB" id="7843147at2"/>
<feature type="region of interest" description="Disordered" evidence="9">
    <location>
        <begin position="294"/>
        <end position="314"/>
    </location>
</feature>
<keyword evidence="5 8" id="KW-0812">Transmembrane</keyword>
<feature type="transmembrane region" description="Helical" evidence="8">
    <location>
        <begin position="169"/>
        <end position="187"/>
    </location>
</feature>
<evidence type="ECO:0000256" key="1">
    <source>
        <dbReference type="ARBA" id="ARBA00004651"/>
    </source>
</evidence>
<comment type="similarity">
    <text evidence="2 8">Belongs to the 4-toluene sulfonate uptake permease (TSUP) (TC 2.A.102) family.</text>
</comment>
<organism evidence="10 11">
    <name type="scientific">Bradyrhizobium erythrophlei</name>
    <dbReference type="NCBI Taxonomy" id="1437360"/>
    <lineage>
        <taxon>Bacteria</taxon>
        <taxon>Pseudomonadati</taxon>
        <taxon>Pseudomonadota</taxon>
        <taxon>Alphaproteobacteria</taxon>
        <taxon>Hyphomicrobiales</taxon>
        <taxon>Nitrobacteraceae</taxon>
        <taxon>Bradyrhizobium</taxon>
    </lineage>
</organism>
<evidence type="ECO:0000256" key="7">
    <source>
        <dbReference type="ARBA" id="ARBA00023136"/>
    </source>
</evidence>
<evidence type="ECO:0000256" key="5">
    <source>
        <dbReference type="ARBA" id="ARBA00022692"/>
    </source>
</evidence>
<feature type="transmembrane region" description="Helical" evidence="8">
    <location>
        <begin position="256"/>
        <end position="276"/>
    </location>
</feature>
<dbReference type="Pfam" id="PF01925">
    <property type="entry name" value="TauE"/>
    <property type="match status" value="1"/>
</dbReference>
<dbReference type="Proteomes" id="UP000198992">
    <property type="component" value="Unassembled WGS sequence"/>
</dbReference>
<feature type="transmembrane region" description="Helical" evidence="8">
    <location>
        <begin position="199"/>
        <end position="218"/>
    </location>
</feature>
<keyword evidence="7 8" id="KW-0472">Membrane</keyword>
<evidence type="ECO:0000256" key="9">
    <source>
        <dbReference type="SAM" id="MobiDB-lite"/>
    </source>
</evidence>
<dbReference type="PANTHER" id="PTHR30269:SF38">
    <property type="entry name" value="SULFITE EXPORTER TAUE_SAFE"/>
    <property type="match status" value="1"/>
</dbReference>
<sequence length="314" mass="33730">MSSIDSAVIVLAVIALLAAFVNGALGYGFSSLTVPVALVFYTNRVLNPAVVIVEVFVNLYVLCINLGGVPAVWRRVLPILIGMLPGIALGAFALTSLQPGWTKFATYSIILPLILLQAAGWRKPIQSKWLVGLPFGTALGVLYSVTTISGPPLAILFNNQGLVKDEFRAGLALVRVTESGLTAIAYYKLGLFIEESRSMLFVLVPCVVVGIPFGAWLIRRLDAETFRRICMSFDAWVVGFGLSRVLIEVKLMDSPWAYSVMAGTILIDVCLLYVFFTARRGTAQNPHALAPLRSGIGAARPDGDNAAGRRSQGG</sequence>